<feature type="region of interest" description="Disordered" evidence="1">
    <location>
        <begin position="1"/>
        <end position="24"/>
    </location>
</feature>
<proteinExistence type="predicted"/>
<feature type="compositionally biased region" description="Basic residues" evidence="1">
    <location>
        <begin position="627"/>
        <end position="637"/>
    </location>
</feature>
<feature type="compositionally biased region" description="Low complexity" evidence="1">
    <location>
        <begin position="572"/>
        <end position="586"/>
    </location>
</feature>
<dbReference type="PANTHER" id="PTHR28298:SF1">
    <property type="entry name" value="EISOSOME PROTEIN 1"/>
    <property type="match status" value="1"/>
</dbReference>
<feature type="compositionally biased region" description="Basic and acidic residues" evidence="1">
    <location>
        <begin position="481"/>
        <end position="532"/>
    </location>
</feature>
<dbReference type="VEuPathDB" id="FungiDB:ASPGLDRAFT_41564"/>
<feature type="compositionally biased region" description="Polar residues" evidence="1">
    <location>
        <begin position="13"/>
        <end position="24"/>
    </location>
</feature>
<feature type="compositionally biased region" description="Low complexity" evidence="1">
    <location>
        <begin position="760"/>
        <end position="769"/>
    </location>
</feature>
<dbReference type="AlphaFoldDB" id="A0A1L9W035"/>
<feature type="compositionally biased region" description="Polar residues" evidence="1">
    <location>
        <begin position="732"/>
        <end position="759"/>
    </location>
</feature>
<evidence type="ECO:0000313" key="2">
    <source>
        <dbReference type="EMBL" id="OJJ89534.1"/>
    </source>
</evidence>
<gene>
    <name evidence="2" type="ORF">ASPGLDRAFT_41564</name>
</gene>
<dbReference type="Proteomes" id="UP000184300">
    <property type="component" value="Unassembled WGS sequence"/>
</dbReference>
<feature type="region of interest" description="Disordered" evidence="1">
    <location>
        <begin position="476"/>
        <end position="830"/>
    </location>
</feature>
<keyword evidence="3" id="KW-1185">Reference proteome</keyword>
<dbReference type="InterPro" id="IPR024527">
    <property type="entry name" value="Eisosome1"/>
</dbReference>
<dbReference type="STRING" id="1160497.A0A1L9W035"/>
<protein>
    <recommendedName>
        <fullName evidence="4">Eisosome protein 1</fullName>
    </recommendedName>
</protein>
<sequence length="830" mass="90331">MASESAGAAVASQHASIPRSRSTRLADQAASAALYVTHPDRRLSVREPATANTQLFRDSTGHLDLSSASASAAILAHTRSKPFEVWRPTAQPAAEKAAYHARDYRAPEAIYVAKATPEGHKAATSAIRDRRSITSIPATPAGVNLDLPEAERTAGLQRRASEREKARLAATGAYNMSRRRASTTPTKPVVPESQPLAASAAGASHGTVQDPSAINPLEDLDATNEASRLTHLTNTDAQLYGSRPRFPDDPEELRRRNVQRAAVVSMSRDMYNIIESKEEQPGTAAYAAQITQGRARSQKSLQQDGNINQAVQQALNIQGVAHKRAQEKLAMMHDENAAFQEYYGTTQPPRPTLSVLRRRASSDTDMEQSKEIRYQMSSLRTKLDAVDEKRENDRSQLMEAARRNVDAAIQDMDQWVYTSTGRAPPSVWEKYEEAAEERLKEEQQQQAQAEYPDRVNIGTQRYMDMADVEAVARSRVQPTLDEIHDHAEKQRAKEMDERLDAEQRQRREATERQREAELKTEEKRMRESLKKEPKSKRSKRGRAQEPPAEKAETTGAIGAGTGVSTGAGAGAGAAEAEPEAPADTTTSGEDLPEMFRSQTAEGENGLVVPSAAPEEAQPRRSESKLKSWFRGRRRTGRGSRGGRATEAAKEQPQKETSTIPATGAGAGAGTAEAAEGTESAEEVEVTGGRERSRSAALSSHPITGDELNEMQRRRSSVLSADDEAPRRPPTKENGNGNRRSSWFRNSLMKSFSRNSESKTNGNGVAAAGATSRKGSKNSEVAEPSNARQASTADRGELRESAAEQGLPAPPAIGKEASNSTARESRFSEDL</sequence>
<dbReference type="RefSeq" id="XP_022406196.1">
    <property type="nucleotide sequence ID" value="XM_022545437.1"/>
</dbReference>
<evidence type="ECO:0000313" key="3">
    <source>
        <dbReference type="Proteomes" id="UP000184300"/>
    </source>
</evidence>
<dbReference type="PANTHER" id="PTHR28298">
    <property type="entry name" value="EISOSOME PROTEIN 1"/>
    <property type="match status" value="1"/>
</dbReference>
<accession>A0A1L9W035</accession>
<dbReference type="Pfam" id="PF12757">
    <property type="entry name" value="Eisosome1"/>
    <property type="match status" value="1"/>
</dbReference>
<evidence type="ECO:0000256" key="1">
    <source>
        <dbReference type="SAM" id="MobiDB-lite"/>
    </source>
</evidence>
<dbReference type="EMBL" id="KV878888">
    <property type="protein sequence ID" value="OJJ89534.1"/>
    <property type="molecule type" value="Genomic_DNA"/>
</dbReference>
<dbReference type="OrthoDB" id="4070583at2759"/>
<reference evidence="3" key="1">
    <citation type="journal article" date="2017" name="Genome Biol.">
        <title>Comparative genomics reveals high biological diversity and specific adaptations in the industrially and medically important fungal genus Aspergillus.</title>
        <authorList>
            <person name="de Vries R.P."/>
            <person name="Riley R."/>
            <person name="Wiebenga A."/>
            <person name="Aguilar-Osorio G."/>
            <person name="Amillis S."/>
            <person name="Uchima C.A."/>
            <person name="Anderluh G."/>
            <person name="Asadollahi M."/>
            <person name="Askin M."/>
            <person name="Barry K."/>
            <person name="Battaglia E."/>
            <person name="Bayram O."/>
            <person name="Benocci T."/>
            <person name="Braus-Stromeyer S.A."/>
            <person name="Caldana C."/>
            <person name="Canovas D."/>
            <person name="Cerqueira G.C."/>
            <person name="Chen F."/>
            <person name="Chen W."/>
            <person name="Choi C."/>
            <person name="Clum A."/>
            <person name="Dos Santos R.A."/>
            <person name="Damasio A.R."/>
            <person name="Diallinas G."/>
            <person name="Emri T."/>
            <person name="Fekete E."/>
            <person name="Flipphi M."/>
            <person name="Freyberg S."/>
            <person name="Gallo A."/>
            <person name="Gournas C."/>
            <person name="Habgood R."/>
            <person name="Hainaut M."/>
            <person name="Harispe M.L."/>
            <person name="Henrissat B."/>
            <person name="Hilden K.S."/>
            <person name="Hope R."/>
            <person name="Hossain A."/>
            <person name="Karabika E."/>
            <person name="Karaffa L."/>
            <person name="Karanyi Z."/>
            <person name="Krasevec N."/>
            <person name="Kuo A."/>
            <person name="Kusch H."/>
            <person name="LaButti K."/>
            <person name="Lagendijk E.L."/>
            <person name="Lapidus A."/>
            <person name="Levasseur A."/>
            <person name="Lindquist E."/>
            <person name="Lipzen A."/>
            <person name="Logrieco A.F."/>
            <person name="MacCabe A."/>
            <person name="Maekelae M.R."/>
            <person name="Malavazi I."/>
            <person name="Melin P."/>
            <person name="Meyer V."/>
            <person name="Mielnichuk N."/>
            <person name="Miskei M."/>
            <person name="Molnar A.P."/>
            <person name="Mule G."/>
            <person name="Ngan C.Y."/>
            <person name="Orejas M."/>
            <person name="Orosz E."/>
            <person name="Ouedraogo J.P."/>
            <person name="Overkamp K.M."/>
            <person name="Park H.-S."/>
            <person name="Perrone G."/>
            <person name="Piumi F."/>
            <person name="Punt P.J."/>
            <person name="Ram A.F."/>
            <person name="Ramon A."/>
            <person name="Rauscher S."/>
            <person name="Record E."/>
            <person name="Riano-Pachon D.M."/>
            <person name="Robert V."/>
            <person name="Roehrig J."/>
            <person name="Ruller R."/>
            <person name="Salamov A."/>
            <person name="Salih N.S."/>
            <person name="Samson R.A."/>
            <person name="Sandor E."/>
            <person name="Sanguinetti M."/>
            <person name="Schuetze T."/>
            <person name="Sepcic K."/>
            <person name="Shelest E."/>
            <person name="Sherlock G."/>
            <person name="Sophianopoulou V."/>
            <person name="Squina F.M."/>
            <person name="Sun H."/>
            <person name="Susca A."/>
            <person name="Todd R.B."/>
            <person name="Tsang A."/>
            <person name="Unkles S.E."/>
            <person name="van de Wiele N."/>
            <person name="van Rossen-Uffink D."/>
            <person name="Oliveira J.V."/>
            <person name="Vesth T.C."/>
            <person name="Visser J."/>
            <person name="Yu J.-H."/>
            <person name="Zhou M."/>
            <person name="Andersen M.R."/>
            <person name="Archer D.B."/>
            <person name="Baker S.E."/>
            <person name="Benoit I."/>
            <person name="Brakhage A.A."/>
            <person name="Braus G.H."/>
            <person name="Fischer R."/>
            <person name="Frisvad J.C."/>
            <person name="Goldman G.H."/>
            <person name="Houbraken J."/>
            <person name="Oakley B."/>
            <person name="Pocsi I."/>
            <person name="Scazzocchio C."/>
            <person name="Seiboth B."/>
            <person name="vanKuyk P.A."/>
            <person name="Wortman J."/>
            <person name="Dyer P.S."/>
            <person name="Grigoriev I.V."/>
        </authorList>
    </citation>
    <scope>NUCLEOTIDE SEQUENCE [LARGE SCALE GENOMIC DNA]</scope>
    <source>
        <strain evidence="3">CBS 516.65</strain>
    </source>
</reference>
<evidence type="ECO:0008006" key="4">
    <source>
        <dbReference type="Google" id="ProtNLM"/>
    </source>
</evidence>
<feature type="compositionally biased region" description="Gly residues" evidence="1">
    <location>
        <begin position="557"/>
        <end position="571"/>
    </location>
</feature>
<dbReference type="GeneID" id="34461698"/>
<feature type="compositionally biased region" description="Basic and acidic residues" evidence="1">
    <location>
        <begin position="616"/>
        <end position="625"/>
    </location>
</feature>
<dbReference type="GO" id="GO:0070941">
    <property type="term" value="P:eisosome assembly"/>
    <property type="evidence" value="ECO:0007669"/>
    <property type="project" value="TreeGrafter"/>
</dbReference>
<organism evidence="2 3">
    <name type="scientific">Aspergillus glaucus CBS 516.65</name>
    <dbReference type="NCBI Taxonomy" id="1160497"/>
    <lineage>
        <taxon>Eukaryota</taxon>
        <taxon>Fungi</taxon>
        <taxon>Dikarya</taxon>
        <taxon>Ascomycota</taxon>
        <taxon>Pezizomycotina</taxon>
        <taxon>Eurotiomycetes</taxon>
        <taxon>Eurotiomycetidae</taxon>
        <taxon>Eurotiales</taxon>
        <taxon>Aspergillaceae</taxon>
        <taxon>Aspergillus</taxon>
        <taxon>Aspergillus subgen. Aspergillus</taxon>
    </lineage>
</organism>
<name>A0A1L9W035_ASPGL</name>